<evidence type="ECO:0000256" key="4">
    <source>
        <dbReference type="ARBA" id="ARBA00022771"/>
    </source>
</evidence>
<name>A0A9W9U0A0_9EURO</name>
<keyword evidence="5" id="KW-0862">Zinc</keyword>
<dbReference type="GO" id="GO:0006357">
    <property type="term" value="P:regulation of transcription by RNA polymerase II"/>
    <property type="evidence" value="ECO:0007669"/>
    <property type="project" value="UniProtKB-ARBA"/>
</dbReference>
<evidence type="ECO:0000256" key="8">
    <source>
        <dbReference type="ARBA" id="ARBA00023242"/>
    </source>
</evidence>
<keyword evidence="3" id="KW-0677">Repeat</keyword>
<evidence type="ECO:0000313" key="12">
    <source>
        <dbReference type="Proteomes" id="UP001147746"/>
    </source>
</evidence>
<dbReference type="InterPro" id="IPR013087">
    <property type="entry name" value="Znf_C2H2_type"/>
</dbReference>
<dbReference type="SUPFAM" id="SSF57667">
    <property type="entry name" value="beta-beta-alpha zinc fingers"/>
    <property type="match status" value="1"/>
</dbReference>
<keyword evidence="4 9" id="KW-0863">Zinc-finger</keyword>
<gene>
    <name evidence="11" type="ORF">N7476_011186</name>
</gene>
<dbReference type="GO" id="GO:0008270">
    <property type="term" value="F:zinc ion binding"/>
    <property type="evidence" value="ECO:0007669"/>
    <property type="project" value="UniProtKB-KW"/>
</dbReference>
<dbReference type="FunFam" id="3.30.160.60:FF:001289">
    <property type="entry name" value="Zinc finger protein 574"/>
    <property type="match status" value="1"/>
</dbReference>
<dbReference type="Pfam" id="PF00096">
    <property type="entry name" value="zf-C2H2"/>
    <property type="match status" value="1"/>
</dbReference>
<dbReference type="PROSITE" id="PS00028">
    <property type="entry name" value="ZINC_FINGER_C2H2_1"/>
    <property type="match status" value="1"/>
</dbReference>
<keyword evidence="12" id="KW-1185">Reference proteome</keyword>
<dbReference type="InterPro" id="IPR036236">
    <property type="entry name" value="Znf_C2H2_sf"/>
</dbReference>
<dbReference type="EMBL" id="JAPZBO010000010">
    <property type="protein sequence ID" value="KAJ5299629.1"/>
    <property type="molecule type" value="Genomic_DNA"/>
</dbReference>
<accession>A0A9W9U0A0</accession>
<evidence type="ECO:0000256" key="5">
    <source>
        <dbReference type="ARBA" id="ARBA00022833"/>
    </source>
</evidence>
<reference evidence="11" key="1">
    <citation type="submission" date="2022-12" db="EMBL/GenBank/DDBJ databases">
        <authorList>
            <person name="Petersen C."/>
        </authorList>
    </citation>
    <scope>NUCLEOTIDE SEQUENCE</scope>
    <source>
        <strain evidence="11">IBT 21472</strain>
    </source>
</reference>
<evidence type="ECO:0000256" key="2">
    <source>
        <dbReference type="ARBA" id="ARBA00022723"/>
    </source>
</evidence>
<evidence type="ECO:0000256" key="3">
    <source>
        <dbReference type="ARBA" id="ARBA00022737"/>
    </source>
</evidence>
<dbReference type="Gene3D" id="3.30.160.60">
    <property type="entry name" value="Classic Zinc Finger"/>
    <property type="match status" value="1"/>
</dbReference>
<comment type="caution">
    <text evidence="11">The sequence shown here is derived from an EMBL/GenBank/DDBJ whole genome shotgun (WGS) entry which is preliminary data.</text>
</comment>
<evidence type="ECO:0000256" key="9">
    <source>
        <dbReference type="PROSITE-ProRule" id="PRU00042"/>
    </source>
</evidence>
<dbReference type="AlphaFoldDB" id="A0A9W9U0A0"/>
<sequence>MQASHYSYTDSYSSSPGEMDFFFYGPPPPVYDNLCDLDAASPFTVPEMVPDVSSFPNSFTSSPYMVPAMNDYGHVYEPAVMATSVPSSASSSCGSNYGGWNQAEEVPLPNIPMSSFDDSCSDSSQSKPAKPFGCDSCGKSFTRFADLKRHQSSVHFPVFRNCPVENCSRKGSNGFPRQDHLVEHLRSYHHMDVPKRRALKRSSKDA</sequence>
<reference evidence="11" key="2">
    <citation type="journal article" date="2023" name="IMA Fungus">
        <title>Comparative genomic study of the Penicillium genus elucidates a diverse pangenome and 15 lateral gene transfer events.</title>
        <authorList>
            <person name="Petersen C."/>
            <person name="Sorensen T."/>
            <person name="Nielsen M.R."/>
            <person name="Sondergaard T.E."/>
            <person name="Sorensen J.L."/>
            <person name="Fitzpatrick D.A."/>
            <person name="Frisvad J.C."/>
            <person name="Nielsen K.L."/>
        </authorList>
    </citation>
    <scope>NUCLEOTIDE SEQUENCE</scope>
    <source>
        <strain evidence="11">IBT 21472</strain>
    </source>
</reference>
<evidence type="ECO:0000313" key="11">
    <source>
        <dbReference type="EMBL" id="KAJ5299629.1"/>
    </source>
</evidence>
<evidence type="ECO:0000256" key="7">
    <source>
        <dbReference type="ARBA" id="ARBA00023163"/>
    </source>
</evidence>
<keyword evidence="2" id="KW-0479">Metal-binding</keyword>
<keyword evidence="6" id="KW-0805">Transcription regulation</keyword>
<protein>
    <recommendedName>
        <fullName evidence="10">C2H2-type domain-containing protein</fullName>
    </recommendedName>
</protein>
<dbReference type="Proteomes" id="UP001147746">
    <property type="component" value="Unassembled WGS sequence"/>
</dbReference>
<evidence type="ECO:0000256" key="6">
    <source>
        <dbReference type="ARBA" id="ARBA00023015"/>
    </source>
</evidence>
<organism evidence="11 12">
    <name type="scientific">Penicillium atrosanguineum</name>
    <dbReference type="NCBI Taxonomy" id="1132637"/>
    <lineage>
        <taxon>Eukaryota</taxon>
        <taxon>Fungi</taxon>
        <taxon>Dikarya</taxon>
        <taxon>Ascomycota</taxon>
        <taxon>Pezizomycotina</taxon>
        <taxon>Eurotiomycetes</taxon>
        <taxon>Eurotiomycetidae</taxon>
        <taxon>Eurotiales</taxon>
        <taxon>Aspergillaceae</taxon>
        <taxon>Penicillium</taxon>
    </lineage>
</organism>
<evidence type="ECO:0000256" key="1">
    <source>
        <dbReference type="ARBA" id="ARBA00004123"/>
    </source>
</evidence>
<keyword evidence="7" id="KW-0804">Transcription</keyword>
<comment type="subcellular location">
    <subcellularLocation>
        <location evidence="1">Nucleus</location>
    </subcellularLocation>
</comment>
<dbReference type="PROSITE" id="PS50157">
    <property type="entry name" value="ZINC_FINGER_C2H2_2"/>
    <property type="match status" value="1"/>
</dbReference>
<dbReference type="GO" id="GO:0005634">
    <property type="term" value="C:nucleus"/>
    <property type="evidence" value="ECO:0007669"/>
    <property type="project" value="UniProtKB-SubCell"/>
</dbReference>
<dbReference type="SMART" id="SM00355">
    <property type="entry name" value="ZnF_C2H2"/>
    <property type="match status" value="2"/>
</dbReference>
<feature type="domain" description="C2H2-type" evidence="10">
    <location>
        <begin position="132"/>
        <end position="155"/>
    </location>
</feature>
<proteinExistence type="predicted"/>
<keyword evidence="8" id="KW-0539">Nucleus</keyword>
<evidence type="ECO:0000259" key="10">
    <source>
        <dbReference type="PROSITE" id="PS50157"/>
    </source>
</evidence>